<evidence type="ECO:0008006" key="3">
    <source>
        <dbReference type="Google" id="ProtNLM"/>
    </source>
</evidence>
<gene>
    <name evidence="2" type="ORF">g.12823</name>
</gene>
<dbReference type="Gene3D" id="2.40.128.20">
    <property type="match status" value="1"/>
</dbReference>
<protein>
    <recommendedName>
        <fullName evidence="3">Lipocalin/cytosolic fatty-acid binding domain-containing protein</fullName>
    </recommendedName>
</protein>
<dbReference type="AlphaFoldDB" id="A0A1B6H6V8"/>
<keyword evidence="1" id="KW-0732">Signal</keyword>
<evidence type="ECO:0000313" key="2">
    <source>
        <dbReference type="EMBL" id="JAS70350.1"/>
    </source>
</evidence>
<accession>A0A1B6H6V8</accession>
<feature type="chain" id="PRO_5008584115" description="Lipocalin/cytosolic fatty-acid binding domain-containing protein" evidence="1">
    <location>
        <begin position="23"/>
        <end position="212"/>
    </location>
</feature>
<organism evidence="2">
    <name type="scientific">Homalodisca liturata</name>
    <dbReference type="NCBI Taxonomy" id="320908"/>
    <lineage>
        <taxon>Eukaryota</taxon>
        <taxon>Metazoa</taxon>
        <taxon>Ecdysozoa</taxon>
        <taxon>Arthropoda</taxon>
        <taxon>Hexapoda</taxon>
        <taxon>Insecta</taxon>
        <taxon>Pterygota</taxon>
        <taxon>Neoptera</taxon>
        <taxon>Paraneoptera</taxon>
        <taxon>Hemiptera</taxon>
        <taxon>Auchenorrhyncha</taxon>
        <taxon>Membracoidea</taxon>
        <taxon>Cicadellidae</taxon>
        <taxon>Cicadellinae</taxon>
        <taxon>Proconiini</taxon>
        <taxon>Homalodisca</taxon>
    </lineage>
</organism>
<sequence>MILHWKLMIVTNVLVLFGALLADSQEYSPDVRSLCPGVCAVRRPPTNAAGLWWTVLASNSSIGECGTLNNQYPCKCLGYKITTRSCPPYITEYNVTSFGYNTQRCCYEQQLQDIYLIDKNDEWLVVGVTYKDTGATLIGSVLDTDCFKSFLVFYACSARTANGDPFINVISRDIRGLTPKNRRRVEAALRANNICPEKLIEVNRRNCPRYLC</sequence>
<dbReference type="EMBL" id="GECU01037356">
    <property type="protein sequence ID" value="JAS70350.1"/>
    <property type="molecule type" value="Transcribed_RNA"/>
</dbReference>
<proteinExistence type="predicted"/>
<dbReference type="InterPro" id="IPR012674">
    <property type="entry name" value="Calycin"/>
</dbReference>
<feature type="signal peptide" evidence="1">
    <location>
        <begin position="1"/>
        <end position="22"/>
    </location>
</feature>
<reference evidence="2" key="1">
    <citation type="submission" date="2015-11" db="EMBL/GenBank/DDBJ databases">
        <title>De novo transcriptome assembly of four potential Pierce s Disease insect vectors from Arizona vineyards.</title>
        <authorList>
            <person name="Tassone E.E."/>
        </authorList>
    </citation>
    <scope>NUCLEOTIDE SEQUENCE</scope>
</reference>
<name>A0A1B6H6V8_9HEMI</name>
<evidence type="ECO:0000256" key="1">
    <source>
        <dbReference type="SAM" id="SignalP"/>
    </source>
</evidence>